<evidence type="ECO:0000313" key="2">
    <source>
        <dbReference type="EMBL" id="MBK3497144.1"/>
    </source>
</evidence>
<sequence>MKHAILGKIVIVTLIFLIIGTVGTAILGFHLKFISWDLATSQEKEITNNFDKSASIEVISLKDSSIITTTTNNK</sequence>
<dbReference type="Proteomes" id="UP000618943">
    <property type="component" value="Unassembled WGS sequence"/>
</dbReference>
<keyword evidence="3" id="KW-1185">Reference proteome</keyword>
<reference evidence="2 3" key="1">
    <citation type="submission" date="2020-12" db="EMBL/GenBank/DDBJ databases">
        <title>YIM B01967 draft genome.</title>
        <authorList>
            <person name="Yan X."/>
        </authorList>
    </citation>
    <scope>NUCLEOTIDE SEQUENCE [LARGE SCALE GENOMIC DNA]</scope>
    <source>
        <strain evidence="2 3">YIM B01967</strain>
    </source>
</reference>
<keyword evidence="1" id="KW-0812">Transmembrane</keyword>
<protein>
    <submittedName>
        <fullName evidence="2">Uncharacterized protein</fullName>
    </submittedName>
</protein>
<proteinExistence type="predicted"/>
<evidence type="ECO:0000313" key="3">
    <source>
        <dbReference type="Proteomes" id="UP000618943"/>
    </source>
</evidence>
<accession>A0ABS1HD11</accession>
<name>A0ABS1HD11_9BACL</name>
<gene>
    <name evidence="2" type="ORF">JFL43_20375</name>
</gene>
<dbReference type="EMBL" id="JAEOAH010000051">
    <property type="protein sequence ID" value="MBK3497144.1"/>
    <property type="molecule type" value="Genomic_DNA"/>
</dbReference>
<evidence type="ECO:0000256" key="1">
    <source>
        <dbReference type="SAM" id="Phobius"/>
    </source>
</evidence>
<organism evidence="2 3">
    <name type="scientific">Viridibacillus soli</name>
    <dbReference type="NCBI Taxonomy" id="2798301"/>
    <lineage>
        <taxon>Bacteria</taxon>
        <taxon>Bacillati</taxon>
        <taxon>Bacillota</taxon>
        <taxon>Bacilli</taxon>
        <taxon>Bacillales</taxon>
        <taxon>Caryophanaceae</taxon>
        <taxon>Viridibacillus</taxon>
    </lineage>
</organism>
<keyword evidence="1" id="KW-0472">Membrane</keyword>
<comment type="caution">
    <text evidence="2">The sequence shown here is derived from an EMBL/GenBank/DDBJ whole genome shotgun (WGS) entry which is preliminary data.</text>
</comment>
<dbReference type="RefSeq" id="WP_200750448.1">
    <property type="nucleotide sequence ID" value="NZ_JAEOAH010000051.1"/>
</dbReference>
<feature type="transmembrane region" description="Helical" evidence="1">
    <location>
        <begin position="9"/>
        <end position="31"/>
    </location>
</feature>
<keyword evidence="1" id="KW-1133">Transmembrane helix</keyword>